<dbReference type="PRINTS" id="PR00081">
    <property type="entry name" value="GDHRDH"/>
</dbReference>
<dbReference type="AlphaFoldDB" id="A0A7S3NII1"/>
<evidence type="ECO:0000313" key="2">
    <source>
        <dbReference type="EMBL" id="CAE0362472.1"/>
    </source>
</evidence>
<dbReference type="PANTHER" id="PTHR44656:SF7">
    <property type="entry name" value="DEHYDROGENASE_REDUCTASE SDR FAMILY MEMBER 12"/>
    <property type="match status" value="1"/>
</dbReference>
<sequence length="335" mass="37152">MPQWITSTQFYLFGRWHFTRTGWEKASAKYVQGEIEDAKLNGKVFLVTGSNSGIGRECAQYLYERGAKVYVLCRNLERANKARTEMMQKGKTETGSLEVLIGDVSLAKDTMRVAEEFKSKELKLDGLVCNAGALQNEKTMTAEGVEITFASHLAFGSYLLSRELRPLLEKAQDPRCIFVTSGGAYNSNFPGVNKCIDPPKEKYDGQFAYVYAKRGQILLAEALSAESKSKITYVSSHPGWTSTPAVDLAYGEKKKYLEPMRTTFQGAEGMIWLCCIPTSKLQSGALYLDRSPQRKHLAGPFFTEGSATKNTPQQVNDMLSDLEALCQSKLSSSSS</sequence>
<evidence type="ECO:0000259" key="1">
    <source>
        <dbReference type="SMART" id="SM00822"/>
    </source>
</evidence>
<dbReference type="EMBL" id="HBIJ01004555">
    <property type="protein sequence ID" value="CAE0362472.1"/>
    <property type="molecule type" value="Transcribed_RNA"/>
</dbReference>
<dbReference type="SUPFAM" id="SSF51735">
    <property type="entry name" value="NAD(P)-binding Rossmann-fold domains"/>
    <property type="match status" value="1"/>
</dbReference>
<name>A0A7S3NII1_9STRA</name>
<organism evidence="2">
    <name type="scientific">Aureoumbra lagunensis</name>
    <dbReference type="NCBI Taxonomy" id="44058"/>
    <lineage>
        <taxon>Eukaryota</taxon>
        <taxon>Sar</taxon>
        <taxon>Stramenopiles</taxon>
        <taxon>Ochrophyta</taxon>
        <taxon>Pelagophyceae</taxon>
        <taxon>Pelagomonadales</taxon>
        <taxon>Aureoumbra</taxon>
    </lineage>
</organism>
<accession>A0A7S3NII1</accession>
<protein>
    <recommendedName>
        <fullName evidence="1">Ketoreductase domain-containing protein</fullName>
    </recommendedName>
</protein>
<feature type="domain" description="Ketoreductase" evidence="1">
    <location>
        <begin position="43"/>
        <end position="185"/>
    </location>
</feature>
<proteinExistence type="predicted"/>
<dbReference type="InterPro" id="IPR036291">
    <property type="entry name" value="NAD(P)-bd_dom_sf"/>
</dbReference>
<dbReference type="Gene3D" id="3.40.50.720">
    <property type="entry name" value="NAD(P)-binding Rossmann-like Domain"/>
    <property type="match status" value="1"/>
</dbReference>
<dbReference type="Pfam" id="PF00106">
    <property type="entry name" value="adh_short"/>
    <property type="match status" value="1"/>
</dbReference>
<dbReference type="SMART" id="SM00822">
    <property type="entry name" value="PKS_KR"/>
    <property type="match status" value="1"/>
</dbReference>
<dbReference type="InterPro" id="IPR057326">
    <property type="entry name" value="KR_dom"/>
</dbReference>
<dbReference type="PANTHER" id="PTHR44656">
    <property type="entry name" value="DEHYDROGENASE/REDUCTASE SDR FAMILY MEMBER 12"/>
    <property type="match status" value="1"/>
</dbReference>
<gene>
    <name evidence="2" type="ORF">ALAG00032_LOCUS3213</name>
</gene>
<dbReference type="InterPro" id="IPR052992">
    <property type="entry name" value="SDR_member_12"/>
</dbReference>
<reference evidence="2" key="1">
    <citation type="submission" date="2021-01" db="EMBL/GenBank/DDBJ databases">
        <authorList>
            <person name="Corre E."/>
            <person name="Pelletier E."/>
            <person name="Niang G."/>
            <person name="Scheremetjew M."/>
            <person name="Finn R."/>
            <person name="Kale V."/>
            <person name="Holt S."/>
            <person name="Cochrane G."/>
            <person name="Meng A."/>
            <person name="Brown T."/>
            <person name="Cohen L."/>
        </authorList>
    </citation>
    <scope>NUCLEOTIDE SEQUENCE</scope>
    <source>
        <strain evidence="2">CCMP1510</strain>
    </source>
</reference>
<dbReference type="InterPro" id="IPR002347">
    <property type="entry name" value="SDR_fam"/>
</dbReference>